<comment type="caution">
    <text evidence="1">The sequence shown here is derived from an EMBL/GenBank/DDBJ whole genome shotgun (WGS) entry which is preliminary data.</text>
</comment>
<dbReference type="Proteomes" id="UP001165962">
    <property type="component" value="Unassembled WGS sequence"/>
</dbReference>
<dbReference type="InterPro" id="IPR011059">
    <property type="entry name" value="Metal-dep_hydrolase_composite"/>
</dbReference>
<evidence type="ECO:0000313" key="2">
    <source>
        <dbReference type="Proteomes" id="UP001165962"/>
    </source>
</evidence>
<dbReference type="SUPFAM" id="SSF51338">
    <property type="entry name" value="Composite domain of metallo-dependent hydrolases"/>
    <property type="match status" value="1"/>
</dbReference>
<protein>
    <submittedName>
        <fullName evidence="1">Uncharacterized protein</fullName>
    </submittedName>
</protein>
<organism evidence="1 2">
    <name type="scientific">Paenibacillus agricola</name>
    <dbReference type="NCBI Taxonomy" id="2716264"/>
    <lineage>
        <taxon>Bacteria</taxon>
        <taxon>Bacillati</taxon>
        <taxon>Bacillota</taxon>
        <taxon>Bacilli</taxon>
        <taxon>Bacillales</taxon>
        <taxon>Paenibacillaceae</taxon>
        <taxon>Paenibacillus</taxon>
    </lineage>
</organism>
<proteinExistence type="predicted"/>
<keyword evidence="2" id="KW-1185">Reference proteome</keyword>
<accession>A0ABX0J7X3</accession>
<name>A0ABX0J7X3_9BACL</name>
<dbReference type="EMBL" id="JAAOIW010000005">
    <property type="protein sequence ID" value="NHN31426.1"/>
    <property type="molecule type" value="Genomic_DNA"/>
</dbReference>
<reference evidence="1" key="1">
    <citation type="submission" date="2020-03" db="EMBL/GenBank/DDBJ databases">
        <title>Draft sequencing of Paenibacilllus sp. S3N08.</title>
        <authorList>
            <person name="Kim D.-U."/>
        </authorList>
    </citation>
    <scope>NUCLEOTIDE SEQUENCE</scope>
    <source>
        <strain evidence="1">S3N08</strain>
    </source>
</reference>
<evidence type="ECO:0000313" key="1">
    <source>
        <dbReference type="EMBL" id="NHN31426.1"/>
    </source>
</evidence>
<gene>
    <name evidence="1" type="ORF">G9U52_16435</name>
</gene>
<sequence length="47" mass="5443">MCDGKWLMRDRKVLALDEHALLLEVQTRAQALLGRTGIILPQRFPMH</sequence>